<dbReference type="EMBL" id="CALNXK010000069">
    <property type="protein sequence ID" value="CAH3142580.1"/>
    <property type="molecule type" value="Genomic_DNA"/>
</dbReference>
<evidence type="ECO:0000313" key="1">
    <source>
        <dbReference type="EMBL" id="CAH3142580.1"/>
    </source>
</evidence>
<sequence>MAMETAQEPDLAFEKLRLLGDYQHNCDVLDLGEGELIVVRMPKEVEEGIAANFLPCPILLPTKDVKKSFHYIVLSSMKNDEISAIARKDALIVNFCNAIFEKVGTKNINYVSQRMCQLARLLQTLRKENEATTFDDFIDTAQFDELVAAVNDLCGFKEESRLDIDVPSVALKLGHSIKQCAQVLKSSALRKKDEAAIRECQNLIGGQRSKTKQKFCY</sequence>
<gene>
    <name evidence="1" type="ORF">PLOB_00042444</name>
</gene>
<dbReference type="PANTHER" id="PTHR33480">
    <property type="entry name" value="SET DOMAIN-CONTAINING PROTEIN-RELATED"/>
    <property type="match status" value="1"/>
</dbReference>
<name>A0ABN8PF97_9CNID</name>
<organism evidence="1 2">
    <name type="scientific">Porites lobata</name>
    <dbReference type="NCBI Taxonomy" id="104759"/>
    <lineage>
        <taxon>Eukaryota</taxon>
        <taxon>Metazoa</taxon>
        <taxon>Cnidaria</taxon>
        <taxon>Anthozoa</taxon>
        <taxon>Hexacorallia</taxon>
        <taxon>Scleractinia</taxon>
        <taxon>Fungiina</taxon>
        <taxon>Poritidae</taxon>
        <taxon>Porites</taxon>
    </lineage>
</organism>
<comment type="caution">
    <text evidence="1">The sequence shown here is derived from an EMBL/GenBank/DDBJ whole genome shotgun (WGS) entry which is preliminary data.</text>
</comment>
<accession>A0ABN8PF97</accession>
<evidence type="ECO:0000313" key="2">
    <source>
        <dbReference type="Proteomes" id="UP001159405"/>
    </source>
</evidence>
<keyword evidence="2" id="KW-1185">Reference proteome</keyword>
<proteinExistence type="predicted"/>
<protein>
    <submittedName>
        <fullName evidence="1">Uncharacterized protein</fullName>
    </submittedName>
</protein>
<reference evidence="1 2" key="1">
    <citation type="submission" date="2022-05" db="EMBL/GenBank/DDBJ databases">
        <authorList>
            <consortium name="Genoscope - CEA"/>
            <person name="William W."/>
        </authorList>
    </citation>
    <scope>NUCLEOTIDE SEQUENCE [LARGE SCALE GENOMIC DNA]</scope>
</reference>
<dbReference type="PANTHER" id="PTHR33480:SF1">
    <property type="entry name" value="TYR RECOMBINASE DOMAIN-CONTAINING PROTEIN"/>
    <property type="match status" value="1"/>
</dbReference>
<dbReference type="Proteomes" id="UP001159405">
    <property type="component" value="Unassembled WGS sequence"/>
</dbReference>